<feature type="signal peptide" evidence="1">
    <location>
        <begin position="1"/>
        <end position="19"/>
    </location>
</feature>
<protein>
    <submittedName>
        <fullName evidence="3">Alpha/beta hydrolase</fullName>
    </submittedName>
</protein>
<keyword evidence="3" id="KW-0378">Hydrolase</keyword>
<dbReference type="PANTHER" id="PTHR43433:SF4">
    <property type="entry name" value="NON-HEME CHLOROPEROXIDASE-RELATED"/>
    <property type="match status" value="1"/>
</dbReference>
<dbReference type="InterPro" id="IPR029058">
    <property type="entry name" value="AB_hydrolase_fold"/>
</dbReference>
<keyword evidence="1" id="KW-0732">Signal</keyword>
<evidence type="ECO:0000313" key="4">
    <source>
        <dbReference type="Proteomes" id="UP001257277"/>
    </source>
</evidence>
<dbReference type="RefSeq" id="WP_349241051.1">
    <property type="nucleotide sequence ID" value="NZ_JAVTTO010000002.1"/>
</dbReference>
<evidence type="ECO:0000256" key="1">
    <source>
        <dbReference type="SAM" id="SignalP"/>
    </source>
</evidence>
<sequence length="265" mass="30319">MNKKIVTLLLCMLSSVLLAQISEKSELVTINGKKIYYEKHGKGKPLFFLHGYTLSAQAWKPYVKDFYEEYEVYLVDLNGHGKSDAFSKKLSIKEVAKDLNALIQYLQLDKIKAVGFSFGGDILYQLALLNPTLIESMITIGAVGSWDVNNFKKYQEAFTFEKKDNFSWLKKYHKTDKKIKALMEQFKHYTVHVSNEELQSIQPEVLIMVGDNDDGIAIEEVARARKNLKDSDLWILPNVSHGAHEGETKDEFVKKAKAFLSKKKK</sequence>
<evidence type="ECO:0000313" key="3">
    <source>
        <dbReference type="EMBL" id="MDT7831795.1"/>
    </source>
</evidence>
<dbReference type="GO" id="GO:0016787">
    <property type="term" value="F:hydrolase activity"/>
    <property type="evidence" value="ECO:0007669"/>
    <property type="project" value="UniProtKB-KW"/>
</dbReference>
<dbReference type="Gene3D" id="3.40.50.1820">
    <property type="entry name" value="alpha/beta hydrolase"/>
    <property type="match status" value="1"/>
</dbReference>
<keyword evidence="4" id="KW-1185">Reference proteome</keyword>
<comment type="caution">
    <text evidence="3">The sequence shown here is derived from an EMBL/GenBank/DDBJ whole genome shotgun (WGS) entry which is preliminary data.</text>
</comment>
<dbReference type="InterPro" id="IPR050471">
    <property type="entry name" value="AB_hydrolase"/>
</dbReference>
<reference evidence="3 4" key="1">
    <citation type="submission" date="2023-09" db="EMBL/GenBank/DDBJ databases">
        <title>Novel taxa isolated from Blanes Bay.</title>
        <authorList>
            <person name="Rey-Velasco X."/>
            <person name="Lucena T."/>
        </authorList>
    </citation>
    <scope>NUCLEOTIDE SEQUENCE [LARGE SCALE GENOMIC DNA]</scope>
    <source>
        <strain evidence="3 4">S356</strain>
    </source>
</reference>
<evidence type="ECO:0000259" key="2">
    <source>
        <dbReference type="Pfam" id="PF00561"/>
    </source>
</evidence>
<feature type="domain" description="AB hydrolase-1" evidence="2">
    <location>
        <begin position="44"/>
        <end position="170"/>
    </location>
</feature>
<proteinExistence type="predicted"/>
<dbReference type="PANTHER" id="PTHR43433">
    <property type="entry name" value="HYDROLASE, ALPHA/BETA FOLD FAMILY PROTEIN"/>
    <property type="match status" value="1"/>
</dbReference>
<gene>
    <name evidence="3" type="ORF">RQM59_05350</name>
</gene>
<dbReference type="EMBL" id="JAVTTO010000002">
    <property type="protein sequence ID" value="MDT7831795.1"/>
    <property type="molecule type" value="Genomic_DNA"/>
</dbReference>
<dbReference type="InterPro" id="IPR000073">
    <property type="entry name" value="AB_hydrolase_1"/>
</dbReference>
<dbReference type="Pfam" id="PF00561">
    <property type="entry name" value="Abhydrolase_1"/>
    <property type="match status" value="1"/>
</dbReference>
<name>A0ABU3LDP6_9FLAO</name>
<organism evidence="3 4">
    <name type="scientific">Asprobacillus argus</name>
    <dbReference type="NCBI Taxonomy" id="3076534"/>
    <lineage>
        <taxon>Bacteria</taxon>
        <taxon>Pseudomonadati</taxon>
        <taxon>Bacteroidota</taxon>
        <taxon>Flavobacteriia</taxon>
        <taxon>Flavobacteriales</taxon>
        <taxon>Flavobacteriaceae</taxon>
        <taxon>Asprobacillus</taxon>
    </lineage>
</organism>
<dbReference type="Proteomes" id="UP001257277">
    <property type="component" value="Unassembled WGS sequence"/>
</dbReference>
<feature type="chain" id="PRO_5045135680" evidence="1">
    <location>
        <begin position="20"/>
        <end position="265"/>
    </location>
</feature>
<dbReference type="SUPFAM" id="SSF53474">
    <property type="entry name" value="alpha/beta-Hydrolases"/>
    <property type="match status" value="1"/>
</dbReference>
<accession>A0ABU3LDP6</accession>